<organism evidence="4 5">
    <name type="scientific">Pontibaca methylaminivorans</name>
    <dbReference type="NCBI Taxonomy" id="515897"/>
    <lineage>
        <taxon>Bacteria</taxon>
        <taxon>Pseudomonadati</taxon>
        <taxon>Pseudomonadota</taxon>
        <taxon>Alphaproteobacteria</taxon>
        <taxon>Rhodobacterales</taxon>
        <taxon>Roseobacteraceae</taxon>
        <taxon>Pontibaca</taxon>
    </lineage>
</organism>
<protein>
    <submittedName>
        <fullName evidence="4">Iron complex transport system substrate-binding protein</fullName>
    </submittedName>
</protein>
<reference evidence="4 5" key="1">
    <citation type="submission" date="2017-01" db="EMBL/GenBank/DDBJ databases">
        <authorList>
            <person name="Mah S.A."/>
            <person name="Swanson W.J."/>
            <person name="Moy G.W."/>
            <person name="Vacquier V.D."/>
        </authorList>
    </citation>
    <scope>NUCLEOTIDE SEQUENCE [LARGE SCALE GENOMIC DNA]</scope>
    <source>
        <strain evidence="4 5">DSM 21219</strain>
    </source>
</reference>
<dbReference type="Gene3D" id="3.40.50.1980">
    <property type="entry name" value="Nitrogenase molybdenum iron protein domain"/>
    <property type="match status" value="2"/>
</dbReference>
<accession>A0A1R3WZX8</accession>
<evidence type="ECO:0000256" key="2">
    <source>
        <dbReference type="SAM" id="Phobius"/>
    </source>
</evidence>
<evidence type="ECO:0000259" key="3">
    <source>
        <dbReference type="PROSITE" id="PS50983"/>
    </source>
</evidence>
<keyword evidence="5" id="KW-1185">Reference proteome</keyword>
<dbReference type="InterPro" id="IPR002491">
    <property type="entry name" value="ABC_transptr_periplasmic_BD"/>
</dbReference>
<sequence length="408" mass="43551">MRDRIPGRNQETKSGDAAITRGFSSGGRTGRRIAAGLFVIIALVSGAFAIASFQSAGAEQPATAQGAQLVDIRGRSVTIHGPADRIAIDDSRFLVALGLIHPDPVSLLAAWPQDVNRLGTETYEQLLEISPELADLPRIASSAGSFNMEALLAARPDLALLSLESGITDAQIAQIEAAGIPVVQVDFFVQPLENLQKSLRLLGQLTGRETQAEEFLAFRAERMTAIADKVAALPEDDRPSVFLEAHAGITNDCCNSPGRGNVGDYISFVGGHNIGSDVISQSFGKLNIEYVISREPDVYIATGGPHLEKSGGLVLGTGYDEATARESLRRVAGRKGISGLSAVKSGRVHGFSHQLINSPLDVVAVETFAKWIHPEVFGDLDPGATLAEINQRFLSLPYEGVYWVDLTE</sequence>
<feature type="transmembrane region" description="Helical" evidence="2">
    <location>
        <begin position="33"/>
        <end position="53"/>
    </location>
</feature>
<keyword evidence="2" id="KW-0472">Membrane</keyword>
<dbReference type="Proteomes" id="UP000192455">
    <property type="component" value="Unassembled WGS sequence"/>
</dbReference>
<dbReference type="OrthoDB" id="9775594at2"/>
<feature type="region of interest" description="Disordered" evidence="1">
    <location>
        <begin position="1"/>
        <end position="23"/>
    </location>
</feature>
<dbReference type="PANTHER" id="PTHR30535:SF34">
    <property type="entry name" value="MOLYBDATE-BINDING PROTEIN MOLA"/>
    <property type="match status" value="1"/>
</dbReference>
<dbReference type="PANTHER" id="PTHR30535">
    <property type="entry name" value="VITAMIN B12-BINDING PROTEIN"/>
    <property type="match status" value="1"/>
</dbReference>
<dbReference type="STRING" id="515897.SAMN05421849_1998"/>
<keyword evidence="2" id="KW-1133">Transmembrane helix</keyword>
<evidence type="ECO:0000313" key="5">
    <source>
        <dbReference type="Proteomes" id="UP000192455"/>
    </source>
</evidence>
<proteinExistence type="predicted"/>
<feature type="compositionally biased region" description="Basic and acidic residues" evidence="1">
    <location>
        <begin position="1"/>
        <end position="14"/>
    </location>
</feature>
<dbReference type="AlphaFoldDB" id="A0A1R3WZX8"/>
<dbReference type="SUPFAM" id="SSF53807">
    <property type="entry name" value="Helical backbone' metal receptor"/>
    <property type="match status" value="1"/>
</dbReference>
<feature type="domain" description="Fe/B12 periplasmic-binding" evidence="3">
    <location>
        <begin position="93"/>
        <end position="380"/>
    </location>
</feature>
<gene>
    <name evidence="4" type="ORF">SAMN05421849_1998</name>
</gene>
<name>A0A1R3WZX8_9RHOB</name>
<dbReference type="Pfam" id="PF01497">
    <property type="entry name" value="Peripla_BP_2"/>
    <property type="match status" value="1"/>
</dbReference>
<dbReference type="PROSITE" id="PS50983">
    <property type="entry name" value="FE_B12_PBP"/>
    <property type="match status" value="1"/>
</dbReference>
<evidence type="ECO:0000256" key="1">
    <source>
        <dbReference type="SAM" id="MobiDB-lite"/>
    </source>
</evidence>
<evidence type="ECO:0000313" key="4">
    <source>
        <dbReference type="EMBL" id="SIT83870.1"/>
    </source>
</evidence>
<keyword evidence="2" id="KW-0812">Transmembrane</keyword>
<dbReference type="EMBL" id="FTPS01000001">
    <property type="protein sequence ID" value="SIT83870.1"/>
    <property type="molecule type" value="Genomic_DNA"/>
</dbReference>
<dbReference type="InterPro" id="IPR050902">
    <property type="entry name" value="ABC_Transporter_SBP"/>
</dbReference>